<dbReference type="PANTHER" id="PTHR23348:SF16">
    <property type="entry name" value="LEUCINE RICH REPEAT FAMILY PROTEIN"/>
    <property type="match status" value="1"/>
</dbReference>
<dbReference type="EMBL" id="JAODUP010000017">
    <property type="protein sequence ID" value="KAK2168396.1"/>
    <property type="molecule type" value="Genomic_DNA"/>
</dbReference>
<feature type="region of interest" description="Disordered" evidence="3">
    <location>
        <begin position="246"/>
        <end position="477"/>
    </location>
</feature>
<dbReference type="SUPFAM" id="SSF50156">
    <property type="entry name" value="PDZ domain-like"/>
    <property type="match status" value="1"/>
</dbReference>
<feature type="compositionally biased region" description="Basic and acidic residues" evidence="3">
    <location>
        <begin position="323"/>
        <end position="332"/>
    </location>
</feature>
<dbReference type="Proteomes" id="UP001208570">
    <property type="component" value="Unassembled WGS sequence"/>
</dbReference>
<dbReference type="Pfam" id="PF00595">
    <property type="entry name" value="PDZ"/>
    <property type="match status" value="1"/>
</dbReference>
<sequence>MLLLVVTDSNIIVVPLLSQDIMGLGFNVDGNMKEGIFVSKLHKRGPAHDTGLISVGDRIMSVTVSFENMVLEDAMTILSYASPYPVKLCLQRPSSIASRPSNTEEKAVDNSEEEDVDINHPVYRSQSLDDLRQINKEGLLHPRRTWSEWKRAGYVPNKPVEEGHLKKWKGKADIVEETSESGDLQTQSSASNYSIPDLKIDIHDLRMDSDDGDVPTIQITEAEVTGNAKVNEMNIEASEVAAEVCAEDGNSDTKITPEPLDPDVSVSPSDESEAIANDVSPSEDVDNAVSTALPDGSMSVSVPTEKPPAVPNNDDDDDDDDVDGGKVVKEESIVALGKSSAYTDEAEGQDGNDEGSVGDVIRDYFSNSPTILQQFGLTPNGDQQVSTDDANSSRPDSNPSDAKAAVTLDGISITAVTESKSEMVAGSPDSGFMGTRPTDDNEIQKTSASSNSSASSGSASPSQGDEGVDIDNSKKSSLISRKVGDGLVFDIKPSGYNDIRKEVEVKPEAKSGPKGGLAYYVSIDDHGTPSHAIRPIAGVDLSKMDLGQPELIRPKPSGDSTLIQAPTSTNSYEGTKMEPDTKVSRDENDNSASLMDTKSSKLTVQLDGSSNSINSLSSSSNKEYRIEKSENVTIIKQNDVPEAFTVTLTREDSEA</sequence>
<feature type="compositionally biased region" description="Polar residues" evidence="3">
    <location>
        <begin position="365"/>
        <end position="400"/>
    </location>
</feature>
<dbReference type="InterPro" id="IPR036034">
    <property type="entry name" value="PDZ_sf"/>
</dbReference>
<dbReference type="PANTHER" id="PTHR23348">
    <property type="entry name" value="PERIAXIN/AHNAK"/>
    <property type="match status" value="1"/>
</dbReference>
<dbReference type="GO" id="GO:0043484">
    <property type="term" value="P:regulation of RNA splicing"/>
    <property type="evidence" value="ECO:0007669"/>
    <property type="project" value="TreeGrafter"/>
</dbReference>
<evidence type="ECO:0000259" key="4">
    <source>
        <dbReference type="PROSITE" id="PS50106"/>
    </source>
</evidence>
<protein>
    <recommendedName>
        <fullName evidence="4">PDZ domain-containing protein</fullName>
    </recommendedName>
</protein>
<evidence type="ECO:0000313" key="6">
    <source>
        <dbReference type="Proteomes" id="UP001208570"/>
    </source>
</evidence>
<feature type="domain" description="PDZ" evidence="4">
    <location>
        <begin position="13"/>
        <end position="78"/>
    </location>
</feature>
<feature type="compositionally biased region" description="Basic and acidic residues" evidence="3">
    <location>
        <begin position="575"/>
        <end position="588"/>
    </location>
</feature>
<dbReference type="Gene3D" id="2.30.42.10">
    <property type="match status" value="1"/>
</dbReference>
<comment type="caution">
    <text evidence="5">The sequence shown here is derived from an EMBL/GenBank/DDBJ whole genome shotgun (WGS) entry which is preliminary data.</text>
</comment>
<evidence type="ECO:0000256" key="2">
    <source>
        <dbReference type="ARBA" id="ARBA00023242"/>
    </source>
</evidence>
<evidence type="ECO:0000256" key="1">
    <source>
        <dbReference type="ARBA" id="ARBA00004123"/>
    </source>
</evidence>
<keyword evidence="2" id="KW-0539">Nucleus</keyword>
<feature type="compositionally biased region" description="Acidic residues" evidence="3">
    <location>
        <begin position="313"/>
        <end position="322"/>
    </location>
</feature>
<dbReference type="InterPro" id="IPR052082">
    <property type="entry name" value="Myelin_sheath_structural"/>
</dbReference>
<reference evidence="5" key="1">
    <citation type="journal article" date="2023" name="Mol. Biol. Evol.">
        <title>Third-Generation Sequencing Reveals the Adaptive Role of the Epigenome in Three Deep-Sea Polychaetes.</title>
        <authorList>
            <person name="Perez M."/>
            <person name="Aroh O."/>
            <person name="Sun Y."/>
            <person name="Lan Y."/>
            <person name="Juniper S.K."/>
            <person name="Young C.R."/>
            <person name="Angers B."/>
            <person name="Qian P.Y."/>
        </authorList>
    </citation>
    <scope>NUCLEOTIDE SEQUENCE</scope>
    <source>
        <strain evidence="5">P08H-3</strain>
    </source>
</reference>
<dbReference type="SMART" id="SM00228">
    <property type="entry name" value="PDZ"/>
    <property type="match status" value="1"/>
</dbReference>
<feature type="compositionally biased region" description="Low complexity" evidence="3">
    <location>
        <begin position="447"/>
        <end position="462"/>
    </location>
</feature>
<evidence type="ECO:0000313" key="5">
    <source>
        <dbReference type="EMBL" id="KAK2168396.1"/>
    </source>
</evidence>
<dbReference type="InterPro" id="IPR001478">
    <property type="entry name" value="PDZ"/>
</dbReference>
<dbReference type="GO" id="GO:0005737">
    <property type="term" value="C:cytoplasm"/>
    <property type="evidence" value="ECO:0007669"/>
    <property type="project" value="TreeGrafter"/>
</dbReference>
<keyword evidence="6" id="KW-1185">Reference proteome</keyword>
<gene>
    <name evidence="5" type="ORF">LSH36_17g09024</name>
</gene>
<comment type="subcellular location">
    <subcellularLocation>
        <location evidence="1">Nucleus</location>
    </subcellularLocation>
</comment>
<feature type="region of interest" description="Disordered" evidence="3">
    <location>
        <begin position="547"/>
        <end position="623"/>
    </location>
</feature>
<name>A0AAD9KC00_9ANNE</name>
<dbReference type="AlphaFoldDB" id="A0AAD9KC00"/>
<feature type="compositionally biased region" description="Low complexity" evidence="3">
    <location>
        <begin position="609"/>
        <end position="621"/>
    </location>
</feature>
<organism evidence="5 6">
    <name type="scientific">Paralvinella palmiformis</name>
    <dbReference type="NCBI Taxonomy" id="53620"/>
    <lineage>
        <taxon>Eukaryota</taxon>
        <taxon>Metazoa</taxon>
        <taxon>Spiralia</taxon>
        <taxon>Lophotrochozoa</taxon>
        <taxon>Annelida</taxon>
        <taxon>Polychaeta</taxon>
        <taxon>Sedentaria</taxon>
        <taxon>Canalipalpata</taxon>
        <taxon>Terebellida</taxon>
        <taxon>Terebelliformia</taxon>
        <taxon>Alvinellidae</taxon>
        <taxon>Paralvinella</taxon>
    </lineage>
</organism>
<proteinExistence type="predicted"/>
<evidence type="ECO:0000256" key="3">
    <source>
        <dbReference type="SAM" id="MobiDB-lite"/>
    </source>
</evidence>
<dbReference type="PROSITE" id="PS50106">
    <property type="entry name" value="PDZ"/>
    <property type="match status" value="1"/>
</dbReference>
<dbReference type="CDD" id="cd00136">
    <property type="entry name" value="PDZ_canonical"/>
    <property type="match status" value="1"/>
</dbReference>
<feature type="compositionally biased region" description="Acidic residues" evidence="3">
    <location>
        <begin position="344"/>
        <end position="353"/>
    </location>
</feature>
<feature type="compositionally biased region" description="Polar residues" evidence="3">
    <location>
        <begin position="558"/>
        <end position="573"/>
    </location>
</feature>
<dbReference type="GO" id="GO:0005634">
    <property type="term" value="C:nucleus"/>
    <property type="evidence" value="ECO:0007669"/>
    <property type="project" value="UniProtKB-SubCell"/>
</dbReference>
<feature type="region of interest" description="Disordered" evidence="3">
    <location>
        <begin position="95"/>
        <end position="114"/>
    </location>
</feature>
<feature type="compositionally biased region" description="Polar residues" evidence="3">
    <location>
        <begin position="590"/>
        <end position="608"/>
    </location>
</feature>
<accession>A0AAD9KC00</accession>